<comment type="caution">
    <text evidence="7">The sequence shown here is derived from an EMBL/GenBank/DDBJ whole genome shotgun (WGS) entry which is preliminary data.</text>
</comment>
<keyword evidence="4 5" id="KW-0472">Membrane</keyword>
<accession>A0ABV8A0D1</accession>
<evidence type="ECO:0000256" key="1">
    <source>
        <dbReference type="ARBA" id="ARBA00022475"/>
    </source>
</evidence>
<organism evidence="7 8">
    <name type="scientific">Saccharospirillum mangrovi</name>
    <dbReference type="NCBI Taxonomy" id="2161747"/>
    <lineage>
        <taxon>Bacteria</taxon>
        <taxon>Pseudomonadati</taxon>
        <taxon>Pseudomonadota</taxon>
        <taxon>Gammaproteobacteria</taxon>
        <taxon>Oceanospirillales</taxon>
        <taxon>Saccharospirillaceae</taxon>
        <taxon>Saccharospirillum</taxon>
    </lineage>
</organism>
<evidence type="ECO:0000313" key="8">
    <source>
        <dbReference type="Proteomes" id="UP001595617"/>
    </source>
</evidence>
<evidence type="ECO:0000256" key="2">
    <source>
        <dbReference type="ARBA" id="ARBA00022692"/>
    </source>
</evidence>
<name>A0ABV8A0D1_9GAMM</name>
<protein>
    <submittedName>
        <fullName evidence="7">LapA family protein</fullName>
    </submittedName>
</protein>
<feature type="transmembrane region" description="Helical" evidence="5">
    <location>
        <begin position="39"/>
        <end position="63"/>
    </location>
</feature>
<keyword evidence="3 5" id="KW-1133">Transmembrane helix</keyword>
<evidence type="ECO:0000313" key="7">
    <source>
        <dbReference type="EMBL" id="MFC3852892.1"/>
    </source>
</evidence>
<keyword evidence="2 5" id="KW-0812">Transmembrane</keyword>
<evidence type="ECO:0000256" key="5">
    <source>
        <dbReference type="SAM" id="Phobius"/>
    </source>
</evidence>
<reference evidence="8" key="1">
    <citation type="journal article" date="2019" name="Int. J. Syst. Evol. Microbiol.">
        <title>The Global Catalogue of Microorganisms (GCM) 10K type strain sequencing project: providing services to taxonomists for standard genome sequencing and annotation.</title>
        <authorList>
            <consortium name="The Broad Institute Genomics Platform"/>
            <consortium name="The Broad Institute Genome Sequencing Center for Infectious Disease"/>
            <person name="Wu L."/>
            <person name="Ma J."/>
        </authorList>
    </citation>
    <scope>NUCLEOTIDE SEQUENCE [LARGE SCALE GENOMIC DNA]</scope>
    <source>
        <strain evidence="8">IBRC 10765</strain>
    </source>
</reference>
<sequence>MKSLLSLIVLIVLLLAGVGLGLSNTTPVALSFLGFSTPMLPFFLWMLLAVGFGFLLAALVMWWGQRRLRRELKQMRKALTEKTPS</sequence>
<dbReference type="Proteomes" id="UP001595617">
    <property type="component" value="Unassembled WGS sequence"/>
</dbReference>
<keyword evidence="1" id="KW-1003">Cell membrane</keyword>
<feature type="domain" description="Lipopolysaccharide assembly protein A" evidence="6">
    <location>
        <begin position="24"/>
        <end position="81"/>
    </location>
</feature>
<evidence type="ECO:0000256" key="3">
    <source>
        <dbReference type="ARBA" id="ARBA00022989"/>
    </source>
</evidence>
<dbReference type="Pfam" id="PF06305">
    <property type="entry name" value="LapA_dom"/>
    <property type="match status" value="1"/>
</dbReference>
<keyword evidence="8" id="KW-1185">Reference proteome</keyword>
<evidence type="ECO:0000256" key="4">
    <source>
        <dbReference type="ARBA" id="ARBA00023136"/>
    </source>
</evidence>
<dbReference type="InterPro" id="IPR010445">
    <property type="entry name" value="LapA_dom"/>
</dbReference>
<dbReference type="EMBL" id="JBHRYR010000003">
    <property type="protein sequence ID" value="MFC3852892.1"/>
    <property type="molecule type" value="Genomic_DNA"/>
</dbReference>
<gene>
    <name evidence="7" type="ORF">ACFOOG_08610</name>
</gene>
<proteinExistence type="predicted"/>
<dbReference type="RefSeq" id="WP_380695526.1">
    <property type="nucleotide sequence ID" value="NZ_JBHRYR010000003.1"/>
</dbReference>
<evidence type="ECO:0000259" key="6">
    <source>
        <dbReference type="Pfam" id="PF06305"/>
    </source>
</evidence>